<reference evidence="2" key="1">
    <citation type="submission" date="2020-11" db="EMBL/GenBank/DDBJ databases">
        <title>Nocardioides cynanchi sp. nov., isolated from soil of rhizosphere of Cynanchum wilfordii.</title>
        <authorList>
            <person name="Lee J.-S."/>
            <person name="Suh M.K."/>
            <person name="Kim J.-S."/>
        </authorList>
    </citation>
    <scope>NUCLEOTIDE SEQUENCE</scope>
    <source>
        <strain evidence="2">KCTC 19276</strain>
    </source>
</reference>
<dbReference type="RefSeq" id="WP_194695025.1">
    <property type="nucleotide sequence ID" value="NZ_JADKPO010000003.1"/>
</dbReference>
<dbReference type="AlphaFoldDB" id="A0A930VLE0"/>
<dbReference type="Proteomes" id="UP000660668">
    <property type="component" value="Unassembled WGS sequence"/>
</dbReference>
<comment type="caution">
    <text evidence="2">The sequence shown here is derived from an EMBL/GenBank/DDBJ whole genome shotgun (WGS) entry which is preliminary data.</text>
</comment>
<organism evidence="2 3">
    <name type="scientific">Nocardioides agariphilus</name>
    <dbReference type="NCBI Taxonomy" id="433664"/>
    <lineage>
        <taxon>Bacteria</taxon>
        <taxon>Bacillati</taxon>
        <taxon>Actinomycetota</taxon>
        <taxon>Actinomycetes</taxon>
        <taxon>Propionibacteriales</taxon>
        <taxon>Nocardioidaceae</taxon>
        <taxon>Nocardioides</taxon>
    </lineage>
</organism>
<accession>A0A930VLE0</accession>
<gene>
    <name evidence="2" type="ORF">ISU10_03745</name>
</gene>
<evidence type="ECO:0000313" key="2">
    <source>
        <dbReference type="EMBL" id="MBF4766880.1"/>
    </source>
</evidence>
<dbReference type="Pfam" id="PF01740">
    <property type="entry name" value="STAS"/>
    <property type="match status" value="1"/>
</dbReference>
<evidence type="ECO:0000313" key="3">
    <source>
        <dbReference type="Proteomes" id="UP000660668"/>
    </source>
</evidence>
<dbReference type="CDD" id="cd07043">
    <property type="entry name" value="STAS_anti-anti-sigma_factors"/>
    <property type="match status" value="1"/>
</dbReference>
<dbReference type="SUPFAM" id="SSF52091">
    <property type="entry name" value="SpoIIaa-like"/>
    <property type="match status" value="1"/>
</dbReference>
<keyword evidence="3" id="KW-1185">Reference proteome</keyword>
<dbReference type="Gene3D" id="3.30.750.24">
    <property type="entry name" value="STAS domain"/>
    <property type="match status" value="1"/>
</dbReference>
<proteinExistence type="predicted"/>
<sequence length="102" mass="10800">MPDLPLTSSYDEHTAVLAVSGDVDAGSTETLRLTIEQCSNDYRTSLEVDLTGVTYLPSVAIGMLVRAEQSFTAAGATLTLAARTGSPAQRVLTVSAMPFRSY</sequence>
<protein>
    <submittedName>
        <fullName evidence="2">STAS domain-containing protein</fullName>
    </submittedName>
</protein>
<name>A0A930VLE0_9ACTN</name>
<dbReference type="InterPro" id="IPR036513">
    <property type="entry name" value="STAS_dom_sf"/>
</dbReference>
<dbReference type="InterPro" id="IPR002645">
    <property type="entry name" value="STAS_dom"/>
</dbReference>
<evidence type="ECO:0000259" key="1">
    <source>
        <dbReference type="PROSITE" id="PS50801"/>
    </source>
</evidence>
<dbReference type="PROSITE" id="PS50801">
    <property type="entry name" value="STAS"/>
    <property type="match status" value="1"/>
</dbReference>
<dbReference type="EMBL" id="JADKPO010000003">
    <property type="protein sequence ID" value="MBF4766880.1"/>
    <property type="molecule type" value="Genomic_DNA"/>
</dbReference>
<feature type="domain" description="STAS" evidence="1">
    <location>
        <begin position="4"/>
        <end position="102"/>
    </location>
</feature>